<evidence type="ECO:0000313" key="4">
    <source>
        <dbReference type="RefSeq" id="XP_011500375.1"/>
    </source>
</evidence>
<sequence>MRIEAFGALVAVVWLTAVLCTRLVVASNQTLNFSSRKLKDHETGGEQFTDWTMPLEESTTRRMTYPEMQKLIRQEGGEEGLPVDCCPTVEEMVEPRGGRNRDNMYVELYRDGENAQRFFEYSCRPEVLDKPCRFIDRKLQAQSRCVQKFSYTYAIVQNPGSKESEQHRRHRHREEQHQFPAFPGSSSGASSWTLDYIKVRTGCSCEVTPKPRKRKFAAMKVKRTRSSRARSRFPIGGGYGYGDQANSSAEV</sequence>
<reference evidence="4 5" key="1">
    <citation type="submission" date="2025-04" db="UniProtKB">
        <authorList>
            <consortium name="RefSeq"/>
        </authorList>
    </citation>
    <scope>IDENTIFICATION</scope>
</reference>
<protein>
    <submittedName>
        <fullName evidence="4 5">Uncharacterized protein LOC105364195</fullName>
    </submittedName>
</protein>
<feature type="region of interest" description="Disordered" evidence="1">
    <location>
        <begin position="160"/>
        <end position="188"/>
    </location>
</feature>
<evidence type="ECO:0000256" key="1">
    <source>
        <dbReference type="SAM" id="MobiDB-lite"/>
    </source>
</evidence>
<dbReference type="InterPro" id="IPR029034">
    <property type="entry name" value="Cystine-knot_cytokine"/>
</dbReference>
<dbReference type="Proteomes" id="UP000695007">
    <property type="component" value="Unplaced"/>
</dbReference>
<evidence type="ECO:0000313" key="5">
    <source>
        <dbReference type="RefSeq" id="XP_011500376.1"/>
    </source>
</evidence>
<dbReference type="SUPFAM" id="SSF57501">
    <property type="entry name" value="Cystine-knot cytokines"/>
    <property type="match status" value="1"/>
</dbReference>
<dbReference type="PANTHER" id="PTHR23199">
    <property type="entry name" value="NEUROTROPHIN 1-RELATED"/>
    <property type="match status" value="1"/>
</dbReference>
<organism evidence="3 5">
    <name type="scientific">Ceratosolen solmsi marchali</name>
    <dbReference type="NCBI Taxonomy" id="326594"/>
    <lineage>
        <taxon>Eukaryota</taxon>
        <taxon>Metazoa</taxon>
        <taxon>Ecdysozoa</taxon>
        <taxon>Arthropoda</taxon>
        <taxon>Hexapoda</taxon>
        <taxon>Insecta</taxon>
        <taxon>Pterygota</taxon>
        <taxon>Neoptera</taxon>
        <taxon>Endopterygota</taxon>
        <taxon>Hymenoptera</taxon>
        <taxon>Apocrita</taxon>
        <taxon>Proctotrupomorpha</taxon>
        <taxon>Chalcidoidea</taxon>
        <taxon>Agaonidae</taxon>
        <taxon>Agaoninae</taxon>
        <taxon>Ceratosolen</taxon>
    </lineage>
</organism>
<evidence type="ECO:0000256" key="2">
    <source>
        <dbReference type="SAM" id="SignalP"/>
    </source>
</evidence>
<dbReference type="PANTHER" id="PTHR23199:SF12">
    <property type="entry name" value="NEUROTROPHIN 1-RELATED"/>
    <property type="match status" value="1"/>
</dbReference>
<feature type="region of interest" description="Disordered" evidence="1">
    <location>
        <begin position="221"/>
        <end position="251"/>
    </location>
</feature>
<dbReference type="KEGG" id="csol:105364195"/>
<feature type="signal peptide" evidence="2">
    <location>
        <begin position="1"/>
        <end position="26"/>
    </location>
</feature>
<proteinExistence type="predicted"/>
<name>A0AAJ6YLS3_9HYME</name>
<dbReference type="Gene3D" id="2.10.90.10">
    <property type="entry name" value="Cystine-knot cytokines"/>
    <property type="match status" value="1"/>
</dbReference>
<dbReference type="GO" id="GO:0021556">
    <property type="term" value="P:central nervous system formation"/>
    <property type="evidence" value="ECO:0007669"/>
    <property type="project" value="TreeGrafter"/>
</dbReference>
<dbReference type="GO" id="GO:0005121">
    <property type="term" value="F:Toll binding"/>
    <property type="evidence" value="ECO:0007669"/>
    <property type="project" value="TreeGrafter"/>
</dbReference>
<dbReference type="RefSeq" id="XP_011500376.1">
    <property type="nucleotide sequence ID" value="XM_011502074.1"/>
</dbReference>
<dbReference type="GO" id="GO:0008083">
    <property type="term" value="F:growth factor activity"/>
    <property type="evidence" value="ECO:0007669"/>
    <property type="project" value="TreeGrafter"/>
</dbReference>
<keyword evidence="3" id="KW-1185">Reference proteome</keyword>
<evidence type="ECO:0000313" key="3">
    <source>
        <dbReference type="Proteomes" id="UP000695007"/>
    </source>
</evidence>
<dbReference type="AlphaFoldDB" id="A0AAJ6YLS3"/>
<dbReference type="GO" id="GO:0005576">
    <property type="term" value="C:extracellular region"/>
    <property type="evidence" value="ECO:0007669"/>
    <property type="project" value="TreeGrafter"/>
</dbReference>
<accession>A0AAJ6YLS3</accession>
<feature type="compositionally biased region" description="Basic residues" evidence="1">
    <location>
        <begin position="221"/>
        <end position="231"/>
    </location>
</feature>
<gene>
    <name evidence="4 5" type="primary">LOC105364195</name>
</gene>
<dbReference type="GO" id="GO:0045087">
    <property type="term" value="P:innate immune response"/>
    <property type="evidence" value="ECO:0007669"/>
    <property type="project" value="TreeGrafter"/>
</dbReference>
<dbReference type="GeneID" id="105364195"/>
<dbReference type="InterPro" id="IPR052444">
    <property type="entry name" value="Spz/Toll_ligand-like"/>
</dbReference>
<feature type="compositionally biased region" description="Low complexity" evidence="1">
    <location>
        <begin position="178"/>
        <end position="188"/>
    </location>
</feature>
<dbReference type="RefSeq" id="XP_011500375.1">
    <property type="nucleotide sequence ID" value="XM_011502073.1"/>
</dbReference>
<keyword evidence="2" id="KW-0732">Signal</keyword>
<feature type="chain" id="PRO_5044708445" evidence="2">
    <location>
        <begin position="27"/>
        <end position="251"/>
    </location>
</feature>